<evidence type="ECO:0000313" key="3">
    <source>
        <dbReference type="EMBL" id="KAK8479308.1"/>
    </source>
</evidence>
<feature type="domain" description="DUF7903" evidence="2">
    <location>
        <begin position="217"/>
        <end position="354"/>
    </location>
</feature>
<dbReference type="PANTHER" id="PTHR35481">
    <property type="entry name" value="DNA-DIRECTED RNA POLYMERASE SUBUNIT ALPHA"/>
    <property type="match status" value="1"/>
</dbReference>
<dbReference type="EMBL" id="JBBPBM010002312">
    <property type="protein sequence ID" value="KAK8479308.1"/>
    <property type="molecule type" value="Genomic_DNA"/>
</dbReference>
<dbReference type="Proteomes" id="UP001472677">
    <property type="component" value="Unassembled WGS sequence"/>
</dbReference>
<feature type="region of interest" description="Disordered" evidence="1">
    <location>
        <begin position="1"/>
        <end position="29"/>
    </location>
</feature>
<evidence type="ECO:0000256" key="1">
    <source>
        <dbReference type="SAM" id="MobiDB-lite"/>
    </source>
</evidence>
<evidence type="ECO:0000313" key="4">
    <source>
        <dbReference type="Proteomes" id="UP001472677"/>
    </source>
</evidence>
<gene>
    <name evidence="3" type="ORF">V6N12_013878</name>
</gene>
<protein>
    <recommendedName>
        <fullName evidence="2">DUF7903 domain-containing protein</fullName>
    </recommendedName>
</protein>
<keyword evidence="4" id="KW-1185">Reference proteome</keyword>
<evidence type="ECO:0000259" key="2">
    <source>
        <dbReference type="Pfam" id="PF25475"/>
    </source>
</evidence>
<comment type="caution">
    <text evidence="3">The sequence shown here is derived from an EMBL/GenBank/DDBJ whole genome shotgun (WGS) entry which is preliminary data.</text>
</comment>
<dbReference type="PANTHER" id="PTHR35481:SF1">
    <property type="entry name" value="DNA-DIRECTED RNA POLYMERASE SUBUNIT ALPHA"/>
    <property type="match status" value="1"/>
</dbReference>
<accession>A0ABR1ZFS6</accession>
<dbReference type="InterPro" id="IPR057225">
    <property type="entry name" value="DUF7903"/>
</dbReference>
<feature type="compositionally biased region" description="Basic residues" evidence="1">
    <location>
        <begin position="1"/>
        <end position="10"/>
    </location>
</feature>
<name>A0ABR1ZFS6_9ROSI</name>
<proteinExistence type="predicted"/>
<organism evidence="3 4">
    <name type="scientific">Hibiscus sabdariffa</name>
    <name type="common">roselle</name>
    <dbReference type="NCBI Taxonomy" id="183260"/>
    <lineage>
        <taxon>Eukaryota</taxon>
        <taxon>Viridiplantae</taxon>
        <taxon>Streptophyta</taxon>
        <taxon>Embryophyta</taxon>
        <taxon>Tracheophyta</taxon>
        <taxon>Spermatophyta</taxon>
        <taxon>Magnoliopsida</taxon>
        <taxon>eudicotyledons</taxon>
        <taxon>Gunneridae</taxon>
        <taxon>Pentapetalae</taxon>
        <taxon>rosids</taxon>
        <taxon>malvids</taxon>
        <taxon>Malvales</taxon>
        <taxon>Malvaceae</taxon>
        <taxon>Malvoideae</taxon>
        <taxon>Hibiscus</taxon>
    </lineage>
</organism>
<sequence length="362" mass="40934">MAYIPPHKRYSKDSEKPTPMPPPTPASLNIPRFNRTVQLRASRSNIHYRSGRTVYSNYATPRWFAVGLDDGIGAHLIPISVDYFERRTVKNLLILVKDNLYKNEAKECPCSSIVENVLPDLLSSFEKATTEIKSGDSKDVKRTVVARIGKILFQGQGSPSVNLESVSKDCLRETTLRKLKRTFYTILPDSYTANIIAEVAMKIGFDFAGVKDSYQLKVELNPVRDMVKDLSCLDMDLDFRLSLTHKRIVTSLPEDEMQSIRNLIDSAVLDPDVKGRFRWTFGKASCGNRYNVVAVWHAKATVYENASIRLRVSASNEVVLKLKGIVSGLQEQDVEANAISDMLKDNLSLIWRHFLRCEPFLT</sequence>
<dbReference type="Pfam" id="PF25475">
    <property type="entry name" value="DUF7903"/>
    <property type="match status" value="1"/>
</dbReference>
<reference evidence="3 4" key="1">
    <citation type="journal article" date="2024" name="G3 (Bethesda)">
        <title>Genome assembly of Hibiscus sabdariffa L. provides insights into metabolisms of medicinal natural products.</title>
        <authorList>
            <person name="Kim T."/>
        </authorList>
    </citation>
    <scope>NUCLEOTIDE SEQUENCE [LARGE SCALE GENOMIC DNA]</scope>
    <source>
        <strain evidence="3">TK-2024</strain>
        <tissue evidence="3">Old leaves</tissue>
    </source>
</reference>